<accession>A0ABS3RCX1</accession>
<dbReference type="Proteomes" id="UP000666915">
    <property type="component" value="Unassembled WGS sequence"/>
</dbReference>
<feature type="region of interest" description="Disordered" evidence="1">
    <location>
        <begin position="1"/>
        <end position="22"/>
    </location>
</feature>
<gene>
    <name evidence="2" type="ORF">J4557_41875</name>
</gene>
<name>A0ABS3RCX1_9ACTN</name>
<evidence type="ECO:0000313" key="3">
    <source>
        <dbReference type="Proteomes" id="UP000666915"/>
    </source>
</evidence>
<dbReference type="RefSeq" id="WP_208272391.1">
    <property type="nucleotide sequence ID" value="NZ_BAAAGM010000063.1"/>
</dbReference>
<protein>
    <submittedName>
        <fullName evidence="2">Uncharacterized protein</fullName>
    </submittedName>
</protein>
<keyword evidence="3" id="KW-1185">Reference proteome</keyword>
<dbReference type="EMBL" id="JAGEOK010000041">
    <property type="protein sequence ID" value="MBO2444089.1"/>
    <property type="molecule type" value="Genomic_DNA"/>
</dbReference>
<organism evidence="2 3">
    <name type="scientific">Actinomadura nitritigenes</name>
    <dbReference type="NCBI Taxonomy" id="134602"/>
    <lineage>
        <taxon>Bacteria</taxon>
        <taxon>Bacillati</taxon>
        <taxon>Actinomycetota</taxon>
        <taxon>Actinomycetes</taxon>
        <taxon>Streptosporangiales</taxon>
        <taxon>Thermomonosporaceae</taxon>
        <taxon>Actinomadura</taxon>
    </lineage>
</organism>
<comment type="caution">
    <text evidence="2">The sequence shown here is derived from an EMBL/GenBank/DDBJ whole genome shotgun (WGS) entry which is preliminary data.</text>
</comment>
<proteinExistence type="predicted"/>
<evidence type="ECO:0000313" key="2">
    <source>
        <dbReference type="EMBL" id="MBO2444089.1"/>
    </source>
</evidence>
<evidence type="ECO:0000256" key="1">
    <source>
        <dbReference type="SAM" id="MobiDB-lite"/>
    </source>
</evidence>
<sequence length="48" mass="5168">MNRSRHRLQNTMRGGPVKPRRRKRWIAAGVGLTAAAAAVVSDLSAPDA</sequence>
<reference evidence="2 3" key="1">
    <citation type="submission" date="2021-03" db="EMBL/GenBank/DDBJ databases">
        <authorList>
            <person name="Kanchanasin P."/>
            <person name="Saeng-In P."/>
            <person name="Phongsopitanun W."/>
            <person name="Yuki M."/>
            <person name="Kudo T."/>
            <person name="Ohkuma M."/>
            <person name="Tanasupawat S."/>
        </authorList>
    </citation>
    <scope>NUCLEOTIDE SEQUENCE [LARGE SCALE GENOMIC DNA]</scope>
    <source>
        <strain evidence="2 3">L46</strain>
    </source>
</reference>